<evidence type="ECO:0000313" key="5">
    <source>
        <dbReference type="EMBL" id="KRM88658.1"/>
    </source>
</evidence>
<name>A0A0R2CC19_9LACO</name>
<keyword evidence="3" id="KW-0804">Transcription</keyword>
<dbReference type="eggNOG" id="COG2207">
    <property type="taxonomic scope" value="Bacteria"/>
</dbReference>
<keyword evidence="1" id="KW-0805">Transcription regulation</keyword>
<dbReference type="InterPro" id="IPR009057">
    <property type="entry name" value="Homeodomain-like_sf"/>
</dbReference>
<evidence type="ECO:0000256" key="1">
    <source>
        <dbReference type="ARBA" id="ARBA00023015"/>
    </source>
</evidence>
<dbReference type="PANTHER" id="PTHR43280">
    <property type="entry name" value="ARAC-FAMILY TRANSCRIPTIONAL REGULATOR"/>
    <property type="match status" value="1"/>
</dbReference>
<dbReference type="STRING" id="1133569.FD21_GL000972"/>
<protein>
    <submittedName>
        <fullName evidence="5">Transcription regulator</fullName>
    </submittedName>
</protein>
<evidence type="ECO:0000259" key="4">
    <source>
        <dbReference type="PROSITE" id="PS01124"/>
    </source>
</evidence>
<dbReference type="Pfam" id="PF12833">
    <property type="entry name" value="HTH_18"/>
    <property type="match status" value="1"/>
</dbReference>
<dbReference type="SUPFAM" id="SSF51182">
    <property type="entry name" value="RmlC-like cupins"/>
    <property type="match status" value="1"/>
</dbReference>
<dbReference type="GO" id="GO:0043565">
    <property type="term" value="F:sequence-specific DNA binding"/>
    <property type="evidence" value="ECO:0007669"/>
    <property type="project" value="InterPro"/>
</dbReference>
<dbReference type="OrthoDB" id="2211832at2"/>
<feature type="domain" description="HTH araC/xylS-type" evidence="4">
    <location>
        <begin position="189"/>
        <end position="287"/>
    </location>
</feature>
<dbReference type="InterPro" id="IPR018060">
    <property type="entry name" value="HTH_AraC"/>
</dbReference>
<dbReference type="InterPro" id="IPR014710">
    <property type="entry name" value="RmlC-like_jellyroll"/>
</dbReference>
<evidence type="ECO:0000256" key="2">
    <source>
        <dbReference type="ARBA" id="ARBA00023125"/>
    </source>
</evidence>
<keyword evidence="2" id="KW-0238">DNA-binding</keyword>
<evidence type="ECO:0000256" key="3">
    <source>
        <dbReference type="ARBA" id="ARBA00023163"/>
    </source>
</evidence>
<dbReference type="SMART" id="SM00342">
    <property type="entry name" value="HTH_ARAC"/>
    <property type="match status" value="1"/>
</dbReference>
<dbReference type="PATRIC" id="fig|1133569.4.peg.1091"/>
<dbReference type="Gene3D" id="2.60.120.10">
    <property type="entry name" value="Jelly Rolls"/>
    <property type="match status" value="1"/>
</dbReference>
<dbReference type="InterPro" id="IPR011051">
    <property type="entry name" value="RmlC_Cupin_sf"/>
</dbReference>
<dbReference type="Proteomes" id="UP000051576">
    <property type="component" value="Unassembled WGS sequence"/>
</dbReference>
<dbReference type="EMBL" id="AYYX01000026">
    <property type="protein sequence ID" value="KRM88658.1"/>
    <property type="molecule type" value="Genomic_DNA"/>
</dbReference>
<dbReference type="PANTHER" id="PTHR43280:SF2">
    <property type="entry name" value="HTH-TYPE TRANSCRIPTIONAL REGULATOR EXSA"/>
    <property type="match status" value="1"/>
</dbReference>
<keyword evidence="6" id="KW-1185">Reference proteome</keyword>
<dbReference type="RefSeq" id="WP_010580810.1">
    <property type="nucleotide sequence ID" value="NZ_AHYZ01000125.1"/>
</dbReference>
<dbReference type="PROSITE" id="PS01124">
    <property type="entry name" value="HTH_ARAC_FAMILY_2"/>
    <property type="match status" value="1"/>
</dbReference>
<reference evidence="5 6" key="1">
    <citation type="journal article" date="2015" name="Genome Announc.">
        <title>Expanding the biotechnology potential of lactobacilli through comparative genomics of 213 strains and associated genera.</title>
        <authorList>
            <person name="Sun Z."/>
            <person name="Harris H.M."/>
            <person name="McCann A."/>
            <person name="Guo C."/>
            <person name="Argimon S."/>
            <person name="Zhang W."/>
            <person name="Yang X."/>
            <person name="Jeffery I.B."/>
            <person name="Cooney J.C."/>
            <person name="Kagawa T.F."/>
            <person name="Liu W."/>
            <person name="Song Y."/>
            <person name="Salvetti E."/>
            <person name="Wrobel A."/>
            <person name="Rasinkangas P."/>
            <person name="Parkhill J."/>
            <person name="Rea M.C."/>
            <person name="O'Sullivan O."/>
            <person name="Ritari J."/>
            <person name="Douillard F.P."/>
            <person name="Paul Ross R."/>
            <person name="Yang R."/>
            <person name="Briner A.E."/>
            <person name="Felis G.E."/>
            <person name="de Vos W.M."/>
            <person name="Barrangou R."/>
            <person name="Klaenhammer T.R."/>
            <person name="Caufield P.W."/>
            <person name="Cui Y."/>
            <person name="Zhang H."/>
            <person name="O'Toole P.W."/>
        </authorList>
    </citation>
    <scope>NUCLEOTIDE SEQUENCE [LARGE SCALE GENOMIC DNA]</scope>
    <source>
        <strain evidence="5 6">DSM 20605</strain>
    </source>
</reference>
<gene>
    <name evidence="5" type="ORF">FD21_GL000972</name>
</gene>
<dbReference type="GO" id="GO:0003700">
    <property type="term" value="F:DNA-binding transcription factor activity"/>
    <property type="evidence" value="ECO:0007669"/>
    <property type="project" value="InterPro"/>
</dbReference>
<proteinExistence type="predicted"/>
<accession>A0A0R2CC19</accession>
<dbReference type="AlphaFoldDB" id="A0A0R2CC19"/>
<dbReference type="SUPFAM" id="SSF46689">
    <property type="entry name" value="Homeodomain-like"/>
    <property type="match status" value="2"/>
</dbReference>
<organism evidence="5 6">
    <name type="scientific">Liquorilactobacillus vini DSM 20605</name>
    <dbReference type="NCBI Taxonomy" id="1133569"/>
    <lineage>
        <taxon>Bacteria</taxon>
        <taxon>Bacillati</taxon>
        <taxon>Bacillota</taxon>
        <taxon>Bacilli</taxon>
        <taxon>Lactobacillales</taxon>
        <taxon>Lactobacillaceae</taxon>
        <taxon>Liquorilactobacillus</taxon>
    </lineage>
</organism>
<evidence type="ECO:0000313" key="6">
    <source>
        <dbReference type="Proteomes" id="UP000051576"/>
    </source>
</evidence>
<dbReference type="Gene3D" id="1.10.10.60">
    <property type="entry name" value="Homeodomain-like"/>
    <property type="match status" value="2"/>
</dbReference>
<comment type="caution">
    <text evidence="5">The sequence shown here is derived from an EMBL/GenBank/DDBJ whole genome shotgun (WGS) entry which is preliminary data.</text>
</comment>
<sequence>MDNRKLLHEIVIPTKPLSAWFYLHNEKETNTYIAPHWHQGIELSFTVSGSIDDFIINEQHFRTKVGTILVVNSQVIHSVFSKLKLNNQAISIIFPYSYVNRLYPEINKELININQPSKFDRLKKEMYVELQAILFKIYQNLQVTDKFKNLRLEALSDQVLQILVEYFTQPQAENKLFSGTKEFEITRIQEITEFVSENYQNKISLAEIAAQVNVSKQYLAKFFKQHLELTVGQYINNFRAQKAYYDLLGHTGNLTQIAQKNGFSTIRAMNQAFTKLYGKSASEFYRVQKRD</sequence>